<sequence length="375" mass="42463">MASECSACCSPILDNFFMECSNDKCIKRYDLKCLNIMPSAFNAYTLAYKKKWVCPDCICLMPKCGNMETPLRKDITDLTITTTPQNNVNTQRGSQAQFSPVMMDRDVDAALLVELKQFRSDIIARLDSQANAITQLQYQFSQTKNDLDNLVKIITVIENKVTQSQSHQVLIDHQVITEEATTISPITFAEAVSLNAKPTQHKQIASSQKTAKKNNVNTSVAIKSTLPSTSKNVAKDSVPHMLSEQGEDEETAQGGWTTVQNKKLNRVSKNVGIGKNTELKAIQATERKKHLHVWRLHPETTEEAVTNHIKSICGQDITLKVQKIKHKTDRDYASFVIGVPERMYDDLNKPEIWPVNAEFNEWIWFRKQPETNFNK</sequence>
<dbReference type="EMBL" id="NWSH01000404">
    <property type="protein sequence ID" value="PCG76650.1"/>
    <property type="molecule type" value="Genomic_DNA"/>
</dbReference>
<evidence type="ECO:0000313" key="2">
    <source>
        <dbReference type="EMBL" id="PCG76650.1"/>
    </source>
</evidence>
<organism evidence="2">
    <name type="scientific">Heliothis virescens</name>
    <name type="common">Tobacco budworm moth</name>
    <dbReference type="NCBI Taxonomy" id="7102"/>
    <lineage>
        <taxon>Eukaryota</taxon>
        <taxon>Metazoa</taxon>
        <taxon>Ecdysozoa</taxon>
        <taxon>Arthropoda</taxon>
        <taxon>Hexapoda</taxon>
        <taxon>Insecta</taxon>
        <taxon>Pterygota</taxon>
        <taxon>Neoptera</taxon>
        <taxon>Endopterygota</taxon>
        <taxon>Lepidoptera</taxon>
        <taxon>Glossata</taxon>
        <taxon>Ditrysia</taxon>
        <taxon>Noctuoidea</taxon>
        <taxon>Noctuidae</taxon>
        <taxon>Heliothinae</taxon>
        <taxon>Heliothis</taxon>
    </lineage>
</organism>
<feature type="region of interest" description="Disordered" evidence="1">
    <location>
        <begin position="227"/>
        <end position="253"/>
    </location>
</feature>
<reference evidence="2" key="1">
    <citation type="submission" date="2017-09" db="EMBL/GenBank/DDBJ databases">
        <title>Contemporary evolution of a Lepidopteran species, Heliothis virescens, in response to modern agricultural practices.</title>
        <authorList>
            <person name="Fritz M.L."/>
            <person name="Deyonke A.M."/>
            <person name="Papanicolaou A."/>
            <person name="Micinski S."/>
            <person name="Westbrook J."/>
            <person name="Gould F."/>
        </authorList>
    </citation>
    <scope>NUCLEOTIDE SEQUENCE [LARGE SCALE GENOMIC DNA]</scope>
    <source>
        <strain evidence="2">HvINT-</strain>
        <tissue evidence="2">Whole body</tissue>
    </source>
</reference>
<name>A0A2A4JZ09_HELVI</name>
<proteinExistence type="predicted"/>
<gene>
    <name evidence="2" type="ORF">B5V51_9017</name>
</gene>
<protein>
    <submittedName>
        <fullName evidence="2">Uncharacterized protein</fullName>
    </submittedName>
</protein>
<dbReference type="AlphaFoldDB" id="A0A2A4JZ09"/>
<accession>A0A2A4JZ09</accession>
<evidence type="ECO:0000256" key="1">
    <source>
        <dbReference type="SAM" id="MobiDB-lite"/>
    </source>
</evidence>
<comment type="caution">
    <text evidence="2">The sequence shown here is derived from an EMBL/GenBank/DDBJ whole genome shotgun (WGS) entry which is preliminary data.</text>
</comment>